<keyword evidence="1" id="KW-0732">Signal</keyword>
<feature type="signal peptide" evidence="1">
    <location>
        <begin position="1"/>
        <end position="18"/>
    </location>
</feature>
<feature type="chain" id="PRO_5021969337" description="Lipoprotein" evidence="1">
    <location>
        <begin position="19"/>
        <end position="306"/>
    </location>
</feature>
<gene>
    <name evidence="2" type="ORF">Pan97_45020</name>
</gene>
<protein>
    <recommendedName>
        <fullName evidence="4">Lipoprotein</fullName>
    </recommendedName>
</protein>
<evidence type="ECO:0008006" key="4">
    <source>
        <dbReference type="Google" id="ProtNLM"/>
    </source>
</evidence>
<accession>A0A518CDZ2</accession>
<organism evidence="2 3">
    <name type="scientific">Bremerella volcania</name>
    <dbReference type="NCBI Taxonomy" id="2527984"/>
    <lineage>
        <taxon>Bacteria</taxon>
        <taxon>Pseudomonadati</taxon>
        <taxon>Planctomycetota</taxon>
        <taxon>Planctomycetia</taxon>
        <taxon>Pirellulales</taxon>
        <taxon>Pirellulaceae</taxon>
        <taxon>Bremerella</taxon>
    </lineage>
</organism>
<dbReference type="EMBL" id="CP036289">
    <property type="protein sequence ID" value="QDU77432.1"/>
    <property type="molecule type" value="Genomic_DNA"/>
</dbReference>
<sequence precursor="true">MRTWFAIACLTLLCSGCAAIPEVRDKPIYHNPFPQLARVAIIPFNNQSDVPTLDMEEVTLAYYGELQSIRGFEVVPVGVVMRAMQASGNNGTDIEQLRALGKMLGADAVVVGSVSDYTPYYPKRLTLAINWYSTNPGFHPIPPGYGLPWGTAGEEFIPESHVWEAEFALAREQLATQTPQEPDLDDRIENPEKNEQIAVEGLPLNWPDPSGFVPDSPRTQPPPMLQQDGPVISQIRSYSENDSDLTERAEQYYFFLDDARNGGWQGFLDRSNDFIRFCCYSHITEMLSLRGGAGESQLAIRWGESR</sequence>
<dbReference type="Proteomes" id="UP000318626">
    <property type="component" value="Chromosome"/>
</dbReference>
<evidence type="ECO:0000313" key="2">
    <source>
        <dbReference type="EMBL" id="QDU77432.1"/>
    </source>
</evidence>
<keyword evidence="3" id="KW-1185">Reference proteome</keyword>
<dbReference type="KEGG" id="bvo:Pan97_45020"/>
<dbReference type="RefSeq" id="WP_196782182.1">
    <property type="nucleotide sequence ID" value="NZ_CP036289.1"/>
</dbReference>
<name>A0A518CDZ2_9BACT</name>
<dbReference type="Gene3D" id="3.40.50.10610">
    <property type="entry name" value="ABC-type transport auxiliary lipoprotein component"/>
    <property type="match status" value="1"/>
</dbReference>
<dbReference type="AlphaFoldDB" id="A0A518CDZ2"/>
<proteinExistence type="predicted"/>
<evidence type="ECO:0000313" key="3">
    <source>
        <dbReference type="Proteomes" id="UP000318626"/>
    </source>
</evidence>
<evidence type="ECO:0000256" key="1">
    <source>
        <dbReference type="SAM" id="SignalP"/>
    </source>
</evidence>
<reference evidence="3" key="1">
    <citation type="submission" date="2019-02" db="EMBL/GenBank/DDBJ databases">
        <title>Deep-cultivation of Planctomycetes and their phenomic and genomic characterization uncovers novel biology.</title>
        <authorList>
            <person name="Wiegand S."/>
            <person name="Jogler M."/>
            <person name="Boedeker C."/>
            <person name="Pinto D."/>
            <person name="Vollmers J."/>
            <person name="Rivas-Marin E."/>
            <person name="Kohn T."/>
            <person name="Peeters S.H."/>
            <person name="Heuer A."/>
            <person name="Rast P."/>
            <person name="Oberbeckmann S."/>
            <person name="Bunk B."/>
            <person name="Jeske O."/>
            <person name="Meyerdierks A."/>
            <person name="Storesund J.E."/>
            <person name="Kallscheuer N."/>
            <person name="Luecker S."/>
            <person name="Lage O.M."/>
            <person name="Pohl T."/>
            <person name="Merkel B.J."/>
            <person name="Hornburger P."/>
            <person name="Mueller R.-W."/>
            <person name="Bruemmer F."/>
            <person name="Labrenz M."/>
            <person name="Spormann A.M."/>
            <person name="Op den Camp H."/>
            <person name="Overmann J."/>
            <person name="Amann R."/>
            <person name="Jetten M.S.M."/>
            <person name="Mascher T."/>
            <person name="Medema M.H."/>
            <person name="Devos D.P."/>
            <person name="Kaster A.-K."/>
            <person name="Ovreas L."/>
            <person name="Rohde M."/>
            <person name="Galperin M.Y."/>
            <person name="Jogler C."/>
        </authorList>
    </citation>
    <scope>NUCLEOTIDE SEQUENCE [LARGE SCALE GENOMIC DNA]</scope>
    <source>
        <strain evidence="3">Pan97</strain>
    </source>
</reference>